<keyword evidence="2" id="KW-1185">Reference proteome</keyword>
<name>A0AAV4C8T7_9GAST</name>
<organism evidence="1 2">
    <name type="scientific">Plakobranchus ocellatus</name>
    <dbReference type="NCBI Taxonomy" id="259542"/>
    <lineage>
        <taxon>Eukaryota</taxon>
        <taxon>Metazoa</taxon>
        <taxon>Spiralia</taxon>
        <taxon>Lophotrochozoa</taxon>
        <taxon>Mollusca</taxon>
        <taxon>Gastropoda</taxon>
        <taxon>Heterobranchia</taxon>
        <taxon>Euthyneura</taxon>
        <taxon>Panpulmonata</taxon>
        <taxon>Sacoglossa</taxon>
        <taxon>Placobranchoidea</taxon>
        <taxon>Plakobranchidae</taxon>
        <taxon>Plakobranchus</taxon>
    </lineage>
</organism>
<dbReference type="EMBL" id="BLXT01005980">
    <property type="protein sequence ID" value="GFO27918.1"/>
    <property type="molecule type" value="Genomic_DNA"/>
</dbReference>
<protein>
    <recommendedName>
        <fullName evidence="3">Myoglobin</fullName>
    </recommendedName>
</protein>
<evidence type="ECO:0000313" key="1">
    <source>
        <dbReference type="EMBL" id="GFO27918.1"/>
    </source>
</evidence>
<dbReference type="Proteomes" id="UP000735302">
    <property type="component" value="Unassembled WGS sequence"/>
</dbReference>
<sequence length="93" mass="10206">MSSFLDAETLNTIAMLQWAQSGNSALAEKLIAAKLVGKLWETLTADQELDALRTQAIVRIAKFIKENPKASKEHIAAEIGKHITEFAQKVDAL</sequence>
<evidence type="ECO:0000313" key="2">
    <source>
        <dbReference type="Proteomes" id="UP000735302"/>
    </source>
</evidence>
<evidence type="ECO:0008006" key="3">
    <source>
        <dbReference type="Google" id="ProtNLM"/>
    </source>
</evidence>
<proteinExistence type="predicted"/>
<gene>
    <name evidence="1" type="ORF">PoB_005442300</name>
</gene>
<accession>A0AAV4C8T7</accession>
<comment type="caution">
    <text evidence="1">The sequence shown here is derived from an EMBL/GenBank/DDBJ whole genome shotgun (WGS) entry which is preliminary data.</text>
</comment>
<reference evidence="1 2" key="1">
    <citation type="journal article" date="2021" name="Elife">
        <title>Chloroplast acquisition without the gene transfer in kleptoplastic sea slugs, Plakobranchus ocellatus.</title>
        <authorList>
            <person name="Maeda T."/>
            <person name="Takahashi S."/>
            <person name="Yoshida T."/>
            <person name="Shimamura S."/>
            <person name="Takaki Y."/>
            <person name="Nagai Y."/>
            <person name="Toyoda A."/>
            <person name="Suzuki Y."/>
            <person name="Arimoto A."/>
            <person name="Ishii H."/>
            <person name="Satoh N."/>
            <person name="Nishiyama T."/>
            <person name="Hasebe M."/>
            <person name="Maruyama T."/>
            <person name="Minagawa J."/>
            <person name="Obokata J."/>
            <person name="Shigenobu S."/>
        </authorList>
    </citation>
    <scope>NUCLEOTIDE SEQUENCE [LARGE SCALE GENOMIC DNA]</scope>
</reference>
<dbReference type="AlphaFoldDB" id="A0AAV4C8T7"/>